<feature type="transmembrane region" description="Helical" evidence="7">
    <location>
        <begin position="374"/>
        <end position="392"/>
    </location>
</feature>
<dbReference type="RefSeq" id="WP_208665007.1">
    <property type="nucleotide sequence ID" value="NZ_CP041147.1"/>
</dbReference>
<feature type="transmembrane region" description="Helical" evidence="7">
    <location>
        <begin position="475"/>
        <end position="496"/>
    </location>
</feature>
<organism evidence="9 10">
    <name type="scientific">Mycoplasma nasistruthionis</name>
    <dbReference type="NCBI Taxonomy" id="353852"/>
    <lineage>
        <taxon>Bacteria</taxon>
        <taxon>Bacillati</taxon>
        <taxon>Mycoplasmatota</taxon>
        <taxon>Mollicutes</taxon>
        <taxon>Mycoplasmataceae</taxon>
        <taxon>Mycoplasma</taxon>
    </lineage>
</organism>
<feature type="transmembrane region" description="Helical" evidence="7">
    <location>
        <begin position="111"/>
        <end position="132"/>
    </location>
</feature>
<keyword evidence="4 7" id="KW-0812">Transmembrane</keyword>
<dbReference type="GO" id="GO:0005886">
    <property type="term" value="C:plasma membrane"/>
    <property type="evidence" value="ECO:0007669"/>
    <property type="project" value="UniProtKB-SubCell"/>
</dbReference>
<evidence type="ECO:0000256" key="1">
    <source>
        <dbReference type="ARBA" id="ARBA00004651"/>
    </source>
</evidence>
<comment type="subcellular location">
    <subcellularLocation>
        <location evidence="1 7">Cell membrane</location>
        <topology evidence="1 7">Multi-pass membrane protein</topology>
    </subcellularLocation>
</comment>
<sequence length="523" mass="61826">MFNLGYFTFPNSIRWKSTTEFIGKIFEFKPTHPQLTQNLWALNLHYFWITVKSVTAGTFIGFLLALITSYIGASQLHRFKLPSYLTRIIISALRAVPIIVFVLLFKDSFENYLASFVLYFWFTWLWMNRYLVDIIESSDFRFYYTDIKLGRSKFLSFYKNIFKSQKNKFLMNFLQAYESNIRWVTILGLVGITGLGFFFENYKNYVQSLGITLFFIALFVFLIELLLFLFNKVLLVWPKINNQNVNSIYSFKYNWRKYLTRLILIIYLVILVLSFLDLFGQKVYVVTLSSYFKSFLNFDFSVLNSKSVWLDYWTIIQQSYVAFSFSILIAILYSSILAEKVTRGYISLISKLLLSVIKIIPVFFWYLIFNPLSLSLVAINIALWISGFRALTKQIAESINVLSLSQIQLLKARGYNKFQLYIYFILPSIKHQLVASFFFEYEHLFRNVITYGTFSGIGIYRLLQKYQQEGDYNKIFPLVFPAFIFIILLEISLIIYRNKDKVIRLKQQLLTQIYSLKQQKSTL</sequence>
<evidence type="ECO:0000313" key="10">
    <source>
        <dbReference type="Proteomes" id="UP000315201"/>
    </source>
</evidence>
<evidence type="ECO:0000256" key="2">
    <source>
        <dbReference type="ARBA" id="ARBA00022448"/>
    </source>
</evidence>
<dbReference type="AlphaFoldDB" id="A0A4Y6I6J4"/>
<feature type="transmembrane region" description="Helical" evidence="7">
    <location>
        <begin position="181"/>
        <end position="199"/>
    </location>
</feature>
<proteinExistence type="inferred from homology"/>
<dbReference type="PANTHER" id="PTHR30043">
    <property type="entry name" value="PHOSPHONATES TRANSPORT SYSTEM PERMEASE PROTEIN"/>
    <property type="match status" value="1"/>
</dbReference>
<feature type="domain" description="ABC transmembrane type-1" evidence="8">
    <location>
        <begin position="47"/>
        <end position="231"/>
    </location>
</feature>
<dbReference type="EMBL" id="CP041147">
    <property type="protein sequence ID" value="QDF64991.1"/>
    <property type="molecule type" value="Genomic_DNA"/>
</dbReference>
<dbReference type="Pfam" id="PF00528">
    <property type="entry name" value="BPD_transp_1"/>
    <property type="match status" value="1"/>
</dbReference>
<gene>
    <name evidence="9" type="ORF">FIV53_01585</name>
</gene>
<evidence type="ECO:0000313" key="9">
    <source>
        <dbReference type="EMBL" id="QDF64991.1"/>
    </source>
</evidence>
<evidence type="ECO:0000259" key="8">
    <source>
        <dbReference type="PROSITE" id="PS50928"/>
    </source>
</evidence>
<dbReference type="Gene3D" id="1.10.3720.10">
    <property type="entry name" value="MetI-like"/>
    <property type="match status" value="2"/>
</dbReference>
<evidence type="ECO:0000256" key="5">
    <source>
        <dbReference type="ARBA" id="ARBA00022989"/>
    </source>
</evidence>
<accession>A0A4Y6I6J4</accession>
<feature type="transmembrane region" description="Helical" evidence="7">
    <location>
        <begin position="258"/>
        <end position="276"/>
    </location>
</feature>
<dbReference type="GO" id="GO:0055085">
    <property type="term" value="P:transmembrane transport"/>
    <property type="evidence" value="ECO:0007669"/>
    <property type="project" value="InterPro"/>
</dbReference>
<evidence type="ECO:0000256" key="7">
    <source>
        <dbReference type="RuleBase" id="RU363032"/>
    </source>
</evidence>
<keyword evidence="3" id="KW-1003">Cell membrane</keyword>
<evidence type="ECO:0000256" key="4">
    <source>
        <dbReference type="ARBA" id="ARBA00022692"/>
    </source>
</evidence>
<reference evidence="9 10" key="1">
    <citation type="submission" date="2019-06" db="EMBL/GenBank/DDBJ databases">
        <title>Mycoplasma nasistruthionis sp. nov. str Ms03.</title>
        <authorList>
            <person name="Botes A."/>
        </authorList>
    </citation>
    <scope>NUCLEOTIDE SEQUENCE [LARGE SCALE GENOMIC DNA]</scope>
    <source>
        <strain evidence="9 10">Ms03</strain>
    </source>
</reference>
<protein>
    <submittedName>
        <fullName evidence="9">ABC transporter permease subunit</fullName>
    </submittedName>
</protein>
<keyword evidence="2 7" id="KW-0813">Transport</keyword>
<name>A0A4Y6I6J4_9MOLU</name>
<dbReference type="Proteomes" id="UP000315201">
    <property type="component" value="Chromosome"/>
</dbReference>
<evidence type="ECO:0000256" key="6">
    <source>
        <dbReference type="ARBA" id="ARBA00023136"/>
    </source>
</evidence>
<keyword evidence="5 7" id="KW-1133">Transmembrane helix</keyword>
<dbReference type="InterPro" id="IPR035906">
    <property type="entry name" value="MetI-like_sf"/>
</dbReference>
<feature type="transmembrane region" description="Helical" evidence="7">
    <location>
        <begin position="312"/>
        <end position="333"/>
    </location>
</feature>
<evidence type="ECO:0000256" key="3">
    <source>
        <dbReference type="ARBA" id="ARBA00022475"/>
    </source>
</evidence>
<feature type="transmembrane region" description="Helical" evidence="7">
    <location>
        <begin position="420"/>
        <end position="439"/>
    </location>
</feature>
<feature type="transmembrane region" description="Helical" evidence="7">
    <location>
        <begin position="46"/>
        <end position="72"/>
    </location>
</feature>
<feature type="domain" description="ABC transmembrane type-1" evidence="8">
    <location>
        <begin position="312"/>
        <end position="497"/>
    </location>
</feature>
<dbReference type="InterPro" id="IPR000515">
    <property type="entry name" value="MetI-like"/>
</dbReference>
<feature type="transmembrane region" description="Helical" evidence="7">
    <location>
        <begin position="84"/>
        <end position="105"/>
    </location>
</feature>
<dbReference type="SUPFAM" id="SSF161098">
    <property type="entry name" value="MetI-like"/>
    <property type="match status" value="2"/>
</dbReference>
<comment type="similarity">
    <text evidence="7">Belongs to the binding-protein-dependent transport system permease family.</text>
</comment>
<keyword evidence="6 7" id="KW-0472">Membrane</keyword>
<dbReference type="PANTHER" id="PTHR30043:SF1">
    <property type="entry name" value="ABC TRANSPORT SYSTEM PERMEASE PROTEIN P69"/>
    <property type="match status" value="1"/>
</dbReference>
<feature type="transmembrane region" description="Helical" evidence="7">
    <location>
        <begin position="345"/>
        <end position="368"/>
    </location>
</feature>
<dbReference type="PROSITE" id="PS50928">
    <property type="entry name" value="ABC_TM1"/>
    <property type="match status" value="2"/>
</dbReference>
<feature type="transmembrane region" description="Helical" evidence="7">
    <location>
        <begin position="211"/>
        <end position="237"/>
    </location>
</feature>
<keyword evidence="10" id="KW-1185">Reference proteome</keyword>